<keyword evidence="3 5" id="KW-1133">Transmembrane helix</keyword>
<accession>A0A3N5YBH5</accession>
<feature type="transmembrane region" description="Helical" evidence="5">
    <location>
        <begin position="92"/>
        <end position="122"/>
    </location>
</feature>
<dbReference type="RefSeq" id="WP_124027704.1">
    <property type="nucleotide sequence ID" value="NZ_JBHRSN010000006.1"/>
</dbReference>
<keyword evidence="4 5" id="KW-0472">Membrane</keyword>
<dbReference type="GO" id="GO:0032259">
    <property type="term" value="P:methylation"/>
    <property type="evidence" value="ECO:0007669"/>
    <property type="project" value="UniProtKB-KW"/>
</dbReference>
<dbReference type="Gene3D" id="1.20.120.1630">
    <property type="match status" value="1"/>
</dbReference>
<name>A0A3N5YBH5_9ALTE</name>
<evidence type="ECO:0000256" key="5">
    <source>
        <dbReference type="SAM" id="Phobius"/>
    </source>
</evidence>
<gene>
    <name evidence="6" type="ORF">DRW07_09625</name>
</gene>
<protein>
    <submittedName>
        <fullName evidence="6">Isoprenylcysteine carboxylmethyltransferase family protein</fullName>
    </submittedName>
</protein>
<keyword evidence="6" id="KW-0489">Methyltransferase</keyword>
<evidence type="ECO:0000313" key="7">
    <source>
        <dbReference type="Proteomes" id="UP000275281"/>
    </source>
</evidence>
<dbReference type="Pfam" id="PF04191">
    <property type="entry name" value="PEMT"/>
    <property type="match status" value="1"/>
</dbReference>
<keyword evidence="6" id="KW-0808">Transferase</keyword>
<dbReference type="EMBL" id="RPOK01000003">
    <property type="protein sequence ID" value="RPJ66345.1"/>
    <property type="molecule type" value="Genomic_DNA"/>
</dbReference>
<comment type="subcellular location">
    <subcellularLocation>
        <location evidence="1">Endomembrane system</location>
        <topology evidence="1">Multi-pass membrane protein</topology>
    </subcellularLocation>
</comment>
<dbReference type="OrthoDB" id="9811969at2"/>
<evidence type="ECO:0000256" key="1">
    <source>
        <dbReference type="ARBA" id="ARBA00004127"/>
    </source>
</evidence>
<dbReference type="GO" id="GO:0012505">
    <property type="term" value="C:endomembrane system"/>
    <property type="evidence" value="ECO:0007669"/>
    <property type="project" value="UniProtKB-SubCell"/>
</dbReference>
<sequence length="153" mass="17228">MQFLECRIPPVLVLLIAGLGAFFTKQVYSDYIWIGEWQRGVSVLLLIAGILVAVAGVISFKRANTTVNPVAIDKASALVTTGIFQYTRNPMYLGMLLVLTAYCIKAGVLMALIWPLLFVVYMNRFQIVPEEKALTGQFGQVYIDYTLRVRRWC</sequence>
<evidence type="ECO:0000313" key="6">
    <source>
        <dbReference type="EMBL" id="RPJ66345.1"/>
    </source>
</evidence>
<reference evidence="6 7" key="1">
    <citation type="submission" date="2018-11" db="EMBL/GenBank/DDBJ databases">
        <authorList>
            <person name="Ye M.-Q."/>
            <person name="Du Z.-J."/>
        </authorList>
    </citation>
    <scope>NUCLEOTIDE SEQUENCE [LARGE SCALE GENOMIC DNA]</scope>
    <source>
        <strain evidence="6 7">U0105</strain>
    </source>
</reference>
<keyword evidence="2 5" id="KW-0812">Transmembrane</keyword>
<feature type="transmembrane region" description="Helical" evidence="5">
    <location>
        <begin position="40"/>
        <end position="60"/>
    </location>
</feature>
<comment type="caution">
    <text evidence="6">The sequence shown here is derived from an EMBL/GenBank/DDBJ whole genome shotgun (WGS) entry which is preliminary data.</text>
</comment>
<evidence type="ECO:0000256" key="2">
    <source>
        <dbReference type="ARBA" id="ARBA00022692"/>
    </source>
</evidence>
<keyword evidence="7" id="KW-1185">Reference proteome</keyword>
<dbReference type="PANTHER" id="PTHR12714">
    <property type="entry name" value="PROTEIN-S ISOPRENYLCYSTEINE O-METHYLTRANSFERASE"/>
    <property type="match status" value="1"/>
</dbReference>
<dbReference type="Proteomes" id="UP000275281">
    <property type="component" value="Unassembled WGS sequence"/>
</dbReference>
<dbReference type="PANTHER" id="PTHR12714:SF24">
    <property type="entry name" value="SLR1182 PROTEIN"/>
    <property type="match status" value="1"/>
</dbReference>
<dbReference type="InterPro" id="IPR007318">
    <property type="entry name" value="Phopholipid_MeTrfase"/>
</dbReference>
<feature type="transmembrane region" description="Helical" evidence="5">
    <location>
        <begin position="12"/>
        <end position="28"/>
    </location>
</feature>
<evidence type="ECO:0000256" key="3">
    <source>
        <dbReference type="ARBA" id="ARBA00022989"/>
    </source>
</evidence>
<dbReference type="AlphaFoldDB" id="A0A3N5YBH5"/>
<evidence type="ECO:0000256" key="4">
    <source>
        <dbReference type="ARBA" id="ARBA00023136"/>
    </source>
</evidence>
<organism evidence="6 7">
    <name type="scientific">Alteromonas sediminis</name>
    <dbReference type="NCBI Taxonomy" id="2259342"/>
    <lineage>
        <taxon>Bacteria</taxon>
        <taxon>Pseudomonadati</taxon>
        <taxon>Pseudomonadota</taxon>
        <taxon>Gammaproteobacteria</taxon>
        <taxon>Alteromonadales</taxon>
        <taxon>Alteromonadaceae</taxon>
        <taxon>Alteromonas/Salinimonas group</taxon>
        <taxon>Alteromonas</taxon>
    </lineage>
</organism>
<proteinExistence type="predicted"/>
<dbReference type="GO" id="GO:0008168">
    <property type="term" value="F:methyltransferase activity"/>
    <property type="evidence" value="ECO:0007669"/>
    <property type="project" value="UniProtKB-KW"/>
</dbReference>